<keyword evidence="1" id="KW-0472">Membrane</keyword>
<feature type="transmembrane region" description="Helical" evidence="1">
    <location>
        <begin position="15"/>
        <end position="37"/>
    </location>
</feature>
<sequence>MFFLKLKNTFDKLDLTALFFVFLAIKFFLSWLFGQIIYSVFPNKLSHPLSEAPAYEFFTAIVLFAPIFETFIFQFLFFYLGEKLKLKSSFIVIISAVLFAISHHTSLAYIVLTLFSGLFYNIIYLKIKNKYKAGIAFLFIVGIHALYNFVVWLNLVFLK</sequence>
<gene>
    <name evidence="3" type="ORF">J5U18_09550</name>
</gene>
<feature type="transmembrane region" description="Helical" evidence="1">
    <location>
        <begin position="84"/>
        <end position="101"/>
    </location>
</feature>
<keyword evidence="3" id="KW-0482">Metalloprotease</keyword>
<feature type="transmembrane region" description="Helical" evidence="1">
    <location>
        <begin position="137"/>
        <end position="158"/>
    </location>
</feature>
<reference evidence="3" key="1">
    <citation type="submission" date="2021-03" db="EMBL/GenBank/DDBJ databases">
        <authorList>
            <person name="Lu T."/>
            <person name="Wang Q."/>
            <person name="Han X."/>
        </authorList>
    </citation>
    <scope>NUCLEOTIDE SEQUENCE</scope>
    <source>
        <strain evidence="3">WQ 2009</strain>
    </source>
</reference>
<feature type="transmembrane region" description="Helical" evidence="1">
    <location>
        <begin position="107"/>
        <end position="125"/>
    </location>
</feature>
<organism evidence="3 4">
    <name type="scientific">Rhinopithecimicrobium faecis</name>
    <dbReference type="NCBI Taxonomy" id="2820698"/>
    <lineage>
        <taxon>Bacteria</taxon>
        <taxon>Pseudomonadati</taxon>
        <taxon>Bacteroidota</taxon>
        <taxon>Sphingobacteriia</taxon>
        <taxon>Sphingobacteriales</taxon>
        <taxon>Sphingobacteriaceae</taxon>
        <taxon>Rhinopithecimicrobium</taxon>
    </lineage>
</organism>
<evidence type="ECO:0000259" key="2">
    <source>
        <dbReference type="Pfam" id="PF02517"/>
    </source>
</evidence>
<keyword evidence="1" id="KW-0812">Transmembrane</keyword>
<dbReference type="InterPro" id="IPR003675">
    <property type="entry name" value="Rce1/LyrA-like_dom"/>
</dbReference>
<evidence type="ECO:0000313" key="3">
    <source>
        <dbReference type="EMBL" id="MBP3943807.1"/>
    </source>
</evidence>
<dbReference type="EMBL" id="JAGKSB010000010">
    <property type="protein sequence ID" value="MBP3943807.1"/>
    <property type="molecule type" value="Genomic_DNA"/>
</dbReference>
<dbReference type="Pfam" id="PF02517">
    <property type="entry name" value="Rce1-like"/>
    <property type="match status" value="1"/>
</dbReference>
<accession>A0A8T4HEP0</accession>
<proteinExistence type="predicted"/>
<keyword evidence="3" id="KW-0378">Hydrolase</keyword>
<evidence type="ECO:0000256" key="1">
    <source>
        <dbReference type="SAM" id="Phobius"/>
    </source>
</evidence>
<dbReference type="AlphaFoldDB" id="A0A8T4HEP0"/>
<dbReference type="Proteomes" id="UP000679691">
    <property type="component" value="Unassembled WGS sequence"/>
</dbReference>
<feature type="domain" description="CAAX prenyl protease 2/Lysostaphin resistance protein A-like" evidence="2">
    <location>
        <begin position="57"/>
        <end position="150"/>
    </location>
</feature>
<dbReference type="EC" id="3.4.24.-" evidence="3"/>
<keyword evidence="4" id="KW-1185">Reference proteome</keyword>
<dbReference type="GO" id="GO:0004175">
    <property type="term" value="F:endopeptidase activity"/>
    <property type="evidence" value="ECO:0007669"/>
    <property type="project" value="UniProtKB-ARBA"/>
</dbReference>
<feature type="transmembrane region" description="Helical" evidence="1">
    <location>
        <begin position="57"/>
        <end position="77"/>
    </location>
</feature>
<keyword evidence="1" id="KW-1133">Transmembrane helix</keyword>
<dbReference type="GO" id="GO:0008237">
    <property type="term" value="F:metallopeptidase activity"/>
    <property type="evidence" value="ECO:0007669"/>
    <property type="project" value="UniProtKB-KW"/>
</dbReference>
<dbReference type="RefSeq" id="WP_353547307.1">
    <property type="nucleotide sequence ID" value="NZ_JAGKSB010000010.1"/>
</dbReference>
<name>A0A8T4HEP0_9SPHI</name>
<dbReference type="GO" id="GO:0080120">
    <property type="term" value="P:CAAX-box protein maturation"/>
    <property type="evidence" value="ECO:0007669"/>
    <property type="project" value="UniProtKB-ARBA"/>
</dbReference>
<protein>
    <submittedName>
        <fullName evidence="3">CPBP family intramembrane metalloprotease</fullName>
        <ecNumber evidence="3">3.4.24.-</ecNumber>
    </submittedName>
</protein>
<evidence type="ECO:0000313" key="4">
    <source>
        <dbReference type="Proteomes" id="UP000679691"/>
    </source>
</evidence>
<comment type="caution">
    <text evidence="3">The sequence shown here is derived from an EMBL/GenBank/DDBJ whole genome shotgun (WGS) entry which is preliminary data.</text>
</comment>
<keyword evidence="3" id="KW-0645">Protease</keyword>